<dbReference type="Pfam" id="PF13481">
    <property type="entry name" value="AAA_25"/>
    <property type="match status" value="1"/>
</dbReference>
<evidence type="ECO:0000313" key="1">
    <source>
        <dbReference type="EMBL" id="BCA94641.1"/>
    </source>
</evidence>
<reference evidence="1" key="1">
    <citation type="journal article" date="2020" name="Microbiol. Resour. Announc.">
        <title>Complete Genome Sequence of Novel Psychrotolerant Legionella Strain TUM19329, Isolated from Antarctic Lake Sediment.</title>
        <authorList>
            <person name="Shimada S."/>
            <person name="Nakai R."/>
            <person name="Aoki K."/>
            <person name="Shimoeda N."/>
            <person name="Ohno G."/>
            <person name="Miyazaki Y."/>
            <person name="Kudoh S."/>
            <person name="Imura S."/>
            <person name="Watanabe K."/>
            <person name="Ishii Y."/>
            <person name="Tateda K."/>
        </authorList>
    </citation>
    <scope>NUCLEOTIDE SEQUENCE [LARGE SCALE GENOMIC DNA]</scope>
    <source>
        <strain evidence="1">TUM19329</strain>
    </source>
</reference>
<dbReference type="InterPro" id="IPR027417">
    <property type="entry name" value="P-loop_NTPase"/>
</dbReference>
<dbReference type="SUPFAM" id="SSF52540">
    <property type="entry name" value="P-loop containing nucleoside triphosphate hydrolases"/>
    <property type="match status" value="1"/>
</dbReference>
<dbReference type="Gene3D" id="3.40.50.300">
    <property type="entry name" value="P-loop containing nucleotide triphosphate hydrolases"/>
    <property type="match status" value="1"/>
</dbReference>
<dbReference type="Proteomes" id="UP000502894">
    <property type="component" value="Chromosome"/>
</dbReference>
<gene>
    <name evidence="1" type="ORF">TUM19329_10020</name>
</gene>
<dbReference type="KEGG" id="lant:TUM19329_10020"/>
<evidence type="ECO:0000313" key="2">
    <source>
        <dbReference type="Proteomes" id="UP000502894"/>
    </source>
</evidence>
<name>A0A6F8T2F0_9GAMM</name>
<keyword evidence="2" id="KW-1185">Reference proteome</keyword>
<protein>
    <submittedName>
        <fullName evidence="1">Uncharacterized protein</fullName>
    </submittedName>
</protein>
<sequence>MKIFGSYLNQILFHLSEKQIMKVKSMETVLNGIAMTEGNHIIKRAITNKQTINHEGLKEGQPTVEIISASDIRPENISWLWDGWLAAGKIHILGGAPGTGKTSIALSLASIISQGGQWPDGSSAPQGNILIWSGEDDPRDTLVPRLTLANADLSRISFIQNVFLGNKKRAFDPATDLIFLRQTIETKGNVRLLIIDPIVSAVAGDSLAFLHYLRFEATVTVTWCR</sequence>
<dbReference type="EMBL" id="AP022839">
    <property type="protein sequence ID" value="BCA94641.1"/>
    <property type="molecule type" value="Genomic_DNA"/>
</dbReference>
<proteinExistence type="predicted"/>
<organism evidence="1 2">
    <name type="scientific">Legionella antarctica</name>
    <dbReference type="NCBI Taxonomy" id="2708020"/>
    <lineage>
        <taxon>Bacteria</taxon>
        <taxon>Pseudomonadati</taxon>
        <taxon>Pseudomonadota</taxon>
        <taxon>Gammaproteobacteria</taxon>
        <taxon>Legionellales</taxon>
        <taxon>Legionellaceae</taxon>
        <taxon>Legionella</taxon>
    </lineage>
</organism>
<accession>A0A6F8T2F0</accession>
<dbReference type="AlphaFoldDB" id="A0A6F8T2F0"/>